<dbReference type="OrthoDB" id="47906at2"/>
<gene>
    <name evidence="1" type="ORF">CFX1CAM_0399</name>
</gene>
<name>A0A1Y6K199_9CHLR</name>
<sequence length="167" mass="18978">MNFTTILKDHLKRYPLMQAQDGYKLIHQAACGPAHAVTHREAAREWLKNELETLSDPWPEALIDPISPDGDLVRVHLAPFKAEGGDPEPLLDAFIRTSQEVIPDFQLLEEYLHTSLPFVPGLEELMSTLKPQGYPALHHSDAYRTAYRPAYRVVLKKYLLSHPEADN</sequence>
<dbReference type="KEGG" id="abat:CFX1CAM_0399"/>
<evidence type="ECO:0000313" key="1">
    <source>
        <dbReference type="EMBL" id="SMX53465.1"/>
    </source>
</evidence>
<dbReference type="EMBL" id="LT859958">
    <property type="protein sequence ID" value="SMX53465.1"/>
    <property type="molecule type" value="Genomic_DNA"/>
</dbReference>
<accession>A0A1Y6K199</accession>
<dbReference type="Proteomes" id="UP000195514">
    <property type="component" value="Chromosome I"/>
</dbReference>
<protein>
    <submittedName>
        <fullName evidence="1">Uncharacterized protein</fullName>
    </submittedName>
</protein>
<dbReference type="AlphaFoldDB" id="A0A1Y6K199"/>
<organism evidence="1 2">
    <name type="scientific">Candidatus Brevifilum fermentans</name>
    <dbReference type="NCBI Taxonomy" id="1986204"/>
    <lineage>
        <taxon>Bacteria</taxon>
        <taxon>Bacillati</taxon>
        <taxon>Chloroflexota</taxon>
        <taxon>Anaerolineae</taxon>
        <taxon>Anaerolineales</taxon>
        <taxon>Anaerolineaceae</taxon>
        <taxon>Candidatus Brevifilum</taxon>
    </lineage>
</organism>
<reference evidence="2" key="1">
    <citation type="submission" date="2017-05" db="EMBL/GenBank/DDBJ databases">
        <authorList>
            <person name="Kirkegaard R."/>
            <person name="Mcilroy J S."/>
        </authorList>
    </citation>
    <scope>NUCLEOTIDE SEQUENCE [LARGE SCALE GENOMIC DNA]</scope>
</reference>
<proteinExistence type="predicted"/>
<evidence type="ECO:0000313" key="2">
    <source>
        <dbReference type="Proteomes" id="UP000195514"/>
    </source>
</evidence>
<keyword evidence="2" id="KW-1185">Reference proteome</keyword>
<dbReference type="RefSeq" id="WP_087861400.1">
    <property type="nucleotide sequence ID" value="NZ_LT859958.1"/>
</dbReference>